<evidence type="ECO:0000313" key="4">
    <source>
        <dbReference type="Proteomes" id="UP001341281"/>
    </source>
</evidence>
<dbReference type="InterPro" id="IPR055312">
    <property type="entry name" value="FBL15-like"/>
</dbReference>
<dbReference type="SMART" id="SM00256">
    <property type="entry name" value="FBOX"/>
    <property type="match status" value="3"/>
</dbReference>
<feature type="domain" description="F-box" evidence="1">
    <location>
        <begin position="734"/>
        <end position="775"/>
    </location>
</feature>
<feature type="domain" description="FBD" evidence="2">
    <location>
        <begin position="946"/>
        <end position="1016"/>
    </location>
</feature>
<dbReference type="InterPro" id="IPR001810">
    <property type="entry name" value="F-box_dom"/>
</dbReference>
<dbReference type="InterPro" id="IPR036047">
    <property type="entry name" value="F-box-like_dom_sf"/>
</dbReference>
<dbReference type="PANTHER" id="PTHR34709">
    <property type="entry name" value="OS10G0396666 PROTEIN"/>
    <property type="match status" value="1"/>
</dbReference>
<dbReference type="Pfam" id="PF00646">
    <property type="entry name" value="F-box"/>
    <property type="match status" value="1"/>
</dbReference>
<dbReference type="Pfam" id="PF24758">
    <property type="entry name" value="LRR_At5g56370"/>
    <property type="match status" value="2"/>
</dbReference>
<feature type="domain" description="F-box" evidence="1">
    <location>
        <begin position="74"/>
        <end position="115"/>
    </location>
</feature>
<evidence type="ECO:0000259" key="1">
    <source>
        <dbReference type="SMART" id="SM00256"/>
    </source>
</evidence>
<feature type="domain" description="F-box" evidence="1">
    <location>
        <begin position="1030"/>
        <end position="1071"/>
    </location>
</feature>
<evidence type="ECO:0000313" key="3">
    <source>
        <dbReference type="EMBL" id="WVZ50855.1"/>
    </source>
</evidence>
<dbReference type="Proteomes" id="UP001341281">
    <property type="component" value="Chromosome 01"/>
</dbReference>
<dbReference type="SUPFAM" id="SSF81383">
    <property type="entry name" value="F-box domain"/>
    <property type="match status" value="2"/>
</dbReference>
<protein>
    <recommendedName>
        <fullName evidence="5">F-box domain-containing protein</fullName>
    </recommendedName>
</protein>
<gene>
    <name evidence="3" type="ORF">U9M48_002067</name>
</gene>
<evidence type="ECO:0008006" key="5">
    <source>
        <dbReference type="Google" id="ProtNLM"/>
    </source>
</evidence>
<name>A0AAQ3PIY4_PASNO</name>
<dbReference type="SMART" id="SM00579">
    <property type="entry name" value="FBD"/>
    <property type="match status" value="2"/>
</dbReference>
<sequence>MQKIKKSQSCIVYENTRTETPNTPRPRRWIVPLRFLASPNPSADPFVRPPPSLLLLMGDDRCRRCSGEDRISGLPDDLLHSILLCLGSTRAAARTSVLSRRWRAVWAHLPELVLDYYRDDAPPPAAASFLDTVDGALAACSSAPTLLNRLFISLSAARRDHGVVTAERVAPWLRFAAERVAGELYIGVPPCSTFTATSVPAQELELPLCSRAKAVTLGLSAAWKLRPPSAAGGLFTALTELTIMDGRMEGIELAALVRRQCPCLKDLELLRITLVDACLAVSIRSHSLRSLCLSIINTPQVEIVAPRLEKLCVAACGISARISAPKLAELVWHDNGFGVVRHQFGDVSRRLRLLQITGDQNRAMVPLMMRQFDEVDELKLHISIPLRYRAAIEINKEEVCKKIRSMYQPNVDVEFYVVHLQPWRRTKCSISCKQIDSVVLNSLEEVEISGFTNFQEKVEFLEFLFRNAAILKKLVINYKDHHDPLLTKNLCEKIRGMCQPNVKVEFYVLSDGVRLPELLLHYDGTSRARSFLDTVDYALAAYSAPAFDRLSITVSSAKVYVEMGVLDLPVWEGVTKIDLAIEQTWVLRPPSAGVFVALTSLTITGGCMAGSDLAALVCTQSPRLRDLNLDLDARNDVVSLSSDSLHSLRLLLRNTRRLQVVAPRQEELTVDEAVQAHISAPKLAKLAWHGNVYYPHQQQFASRSSAVAPLIRQFDEVDELRLNFFSSEDRISLLPDELLHDILVRLRSAGAAARTSVLSRRWQHVWAHLPELVLLDGGPNASSFLNTVDGALAGCSAPTLDRLSISLTARHGHGVPARRVQPWLRFASKRVGEWHLQPPFGGVFAALTSLTIKGGRMAGSDLTALVCTQCQRLRDLALSLTLVAPSDVSLRSDSLHSLGLDVKNAWRLEIVAPRLEELTVDDAAGVRYSCPPACPCRLEESRKIDGPILSSLEEVEISDFTDSQEKHEFLQFLSSNATILKKLILNYTVHPAPPLTEEVCKKVRSMCRPNVVVIFYMFTDRKWEDRISGLLDDLLHAILVRLGCARAAARTSVLSRRWRHVWAHLPELVLVDGVLDTVDGALAGYSSAPALDLLSISLTADHDDHRVGSERVVGELYLCLDTLPPPRLQVMLPVMPEPEPPMRLPFVSREVLYLPVSKSVTKIFLRLQGACRLWPPAAGVFAALTSLTIKGGSIAGSDLTTLVCTQCPRLRELNLSVELFADFHDVSLRSDSLHSLWLDIRNAWPVEVVAPRLEELIVDDDGITMVRITSAPNLAKLVWCGRCVYGDLRRHEFADVGRRLRLLQISRYSLAASLIQRFDEVDELQLEIYIPWVCWQLVINNFLSSCHFPDR</sequence>
<keyword evidence="4" id="KW-1185">Reference proteome</keyword>
<dbReference type="EMBL" id="CP144745">
    <property type="protein sequence ID" value="WVZ50855.1"/>
    <property type="molecule type" value="Genomic_DNA"/>
</dbReference>
<evidence type="ECO:0000259" key="2">
    <source>
        <dbReference type="SMART" id="SM00579"/>
    </source>
</evidence>
<feature type="domain" description="FBD" evidence="2">
    <location>
        <begin position="437"/>
        <end position="507"/>
    </location>
</feature>
<dbReference type="Pfam" id="PF08387">
    <property type="entry name" value="FBD"/>
    <property type="match status" value="2"/>
</dbReference>
<dbReference type="InterPro" id="IPR006566">
    <property type="entry name" value="FBD"/>
</dbReference>
<reference evidence="3 4" key="1">
    <citation type="submission" date="2024-02" db="EMBL/GenBank/DDBJ databases">
        <title>High-quality chromosome-scale genome assembly of Pensacola bahiagrass (Paspalum notatum Flugge var. saurae).</title>
        <authorList>
            <person name="Vega J.M."/>
            <person name="Podio M."/>
            <person name="Orjuela J."/>
            <person name="Siena L.A."/>
            <person name="Pessino S.C."/>
            <person name="Combes M.C."/>
            <person name="Mariac C."/>
            <person name="Albertini E."/>
            <person name="Pupilli F."/>
            <person name="Ortiz J.P.A."/>
            <person name="Leblanc O."/>
        </authorList>
    </citation>
    <scope>NUCLEOTIDE SEQUENCE [LARGE SCALE GENOMIC DNA]</scope>
    <source>
        <strain evidence="3">R1</strain>
        <tissue evidence="3">Leaf</tissue>
    </source>
</reference>
<accession>A0AAQ3PIY4</accession>
<dbReference type="PANTHER" id="PTHR34709:SF68">
    <property type="entry name" value="OS07G0550432 PROTEIN"/>
    <property type="match status" value="1"/>
</dbReference>
<dbReference type="SUPFAM" id="SSF52047">
    <property type="entry name" value="RNI-like"/>
    <property type="match status" value="1"/>
</dbReference>
<organism evidence="3 4">
    <name type="scientific">Paspalum notatum var. saurae</name>
    <dbReference type="NCBI Taxonomy" id="547442"/>
    <lineage>
        <taxon>Eukaryota</taxon>
        <taxon>Viridiplantae</taxon>
        <taxon>Streptophyta</taxon>
        <taxon>Embryophyta</taxon>
        <taxon>Tracheophyta</taxon>
        <taxon>Spermatophyta</taxon>
        <taxon>Magnoliopsida</taxon>
        <taxon>Liliopsida</taxon>
        <taxon>Poales</taxon>
        <taxon>Poaceae</taxon>
        <taxon>PACMAD clade</taxon>
        <taxon>Panicoideae</taxon>
        <taxon>Andropogonodae</taxon>
        <taxon>Paspaleae</taxon>
        <taxon>Paspalinae</taxon>
        <taxon>Paspalum</taxon>
    </lineage>
</organism>
<dbReference type="InterPro" id="IPR055411">
    <property type="entry name" value="LRR_FXL15/At3g58940/PEG3-like"/>
</dbReference>
<proteinExistence type="predicted"/>